<gene>
    <name evidence="2" type="ORF">EIN_005830</name>
</gene>
<evidence type="ECO:0000259" key="1">
    <source>
        <dbReference type="PROSITE" id="PS50011"/>
    </source>
</evidence>
<dbReference type="Pfam" id="PF12330">
    <property type="entry name" value="Haspin_kinase"/>
    <property type="match status" value="1"/>
</dbReference>
<proteinExistence type="predicted"/>
<dbReference type="OrthoDB" id="5327538at2759"/>
<dbReference type="GeneID" id="14892642"/>
<dbReference type="Proteomes" id="UP000014680">
    <property type="component" value="Unassembled WGS sequence"/>
</dbReference>
<evidence type="ECO:0000313" key="2">
    <source>
        <dbReference type="EMBL" id="ELP93672.1"/>
    </source>
</evidence>
<dbReference type="AlphaFoldDB" id="A0A0A1UFV1"/>
<dbReference type="OMA" id="EMCTFAR"/>
<protein>
    <recommendedName>
        <fullName evidence="1">Protein kinase domain-containing protein</fullName>
    </recommendedName>
</protein>
<dbReference type="SUPFAM" id="SSF56112">
    <property type="entry name" value="Protein kinase-like (PK-like)"/>
    <property type="match status" value="1"/>
</dbReference>
<dbReference type="KEGG" id="eiv:EIN_005830"/>
<reference evidence="2 3" key="1">
    <citation type="submission" date="2012-10" db="EMBL/GenBank/DDBJ databases">
        <authorList>
            <person name="Zafar N."/>
            <person name="Inman J."/>
            <person name="Hall N."/>
            <person name="Lorenzi H."/>
            <person name="Caler E."/>
        </authorList>
    </citation>
    <scope>NUCLEOTIDE SEQUENCE [LARGE SCALE GENOMIC DNA]</scope>
    <source>
        <strain evidence="2 3">IP1</strain>
    </source>
</reference>
<organism evidence="2 3">
    <name type="scientific">Entamoeba invadens IP1</name>
    <dbReference type="NCBI Taxonomy" id="370355"/>
    <lineage>
        <taxon>Eukaryota</taxon>
        <taxon>Amoebozoa</taxon>
        <taxon>Evosea</taxon>
        <taxon>Archamoebae</taxon>
        <taxon>Mastigamoebida</taxon>
        <taxon>Entamoebidae</taxon>
        <taxon>Entamoeba</taxon>
    </lineage>
</organism>
<dbReference type="PANTHER" id="PTHR24419:SF18">
    <property type="entry name" value="SERINE_THREONINE-PROTEIN KINASE HASPIN"/>
    <property type="match status" value="1"/>
</dbReference>
<dbReference type="GO" id="GO:0005634">
    <property type="term" value="C:nucleus"/>
    <property type="evidence" value="ECO:0007669"/>
    <property type="project" value="TreeGrafter"/>
</dbReference>
<accession>A0A0A1UFV1</accession>
<dbReference type="InterPro" id="IPR000719">
    <property type="entry name" value="Prot_kinase_dom"/>
</dbReference>
<dbReference type="PROSITE" id="PS50011">
    <property type="entry name" value="PROTEIN_KINASE_DOM"/>
    <property type="match status" value="1"/>
</dbReference>
<keyword evidence="3" id="KW-1185">Reference proteome</keyword>
<name>A0A0A1UFV1_ENTIV</name>
<sequence length="249" mass="28990">MEDGDFEKLDIDGLSEKVEYIIGKGHHSVICRSGDYVLKIIPFTERGKKEIQNMQRINKLLREEMCTFARLKKIIIFQLAESLELVDLSNYVTNDVVLSVENVHKKTIPIGKYYGLKMENGGIPVHLVTQWEYKDVVEMLFQMFWSLEKAQNKFNFCHHDLHSKNVLFKREENEILDFIRGKIFNLNVKILIIDFELSTFDVQDSSEDALGIYHILNNISTKDFTQEQKTALRRIKFKLGKGSVSYSVC</sequence>
<dbReference type="InterPro" id="IPR011009">
    <property type="entry name" value="Kinase-like_dom_sf"/>
</dbReference>
<dbReference type="VEuPathDB" id="AmoebaDB:EIN_005830"/>
<dbReference type="GO" id="GO:0035556">
    <property type="term" value="P:intracellular signal transduction"/>
    <property type="evidence" value="ECO:0007669"/>
    <property type="project" value="TreeGrafter"/>
</dbReference>
<dbReference type="GO" id="GO:0005737">
    <property type="term" value="C:cytoplasm"/>
    <property type="evidence" value="ECO:0007669"/>
    <property type="project" value="TreeGrafter"/>
</dbReference>
<dbReference type="GO" id="GO:0072354">
    <property type="term" value="F:histone H3T3 kinase activity"/>
    <property type="evidence" value="ECO:0007669"/>
    <property type="project" value="TreeGrafter"/>
</dbReference>
<evidence type="ECO:0000313" key="3">
    <source>
        <dbReference type="Proteomes" id="UP000014680"/>
    </source>
</evidence>
<dbReference type="PANTHER" id="PTHR24419">
    <property type="entry name" value="INTERLEUKIN-1 RECEPTOR-ASSOCIATED KINASE"/>
    <property type="match status" value="1"/>
</dbReference>
<dbReference type="Gene3D" id="1.10.510.10">
    <property type="entry name" value="Transferase(Phosphotransferase) domain 1"/>
    <property type="match status" value="1"/>
</dbReference>
<feature type="domain" description="Protein kinase" evidence="1">
    <location>
        <begin position="1"/>
        <end position="249"/>
    </location>
</feature>
<dbReference type="GO" id="GO:0000278">
    <property type="term" value="P:mitotic cell cycle"/>
    <property type="evidence" value="ECO:0007669"/>
    <property type="project" value="TreeGrafter"/>
</dbReference>
<dbReference type="RefSeq" id="XP_004260443.1">
    <property type="nucleotide sequence ID" value="XM_004260395.1"/>
</dbReference>
<dbReference type="GO" id="GO:0005524">
    <property type="term" value="F:ATP binding"/>
    <property type="evidence" value="ECO:0007669"/>
    <property type="project" value="InterPro"/>
</dbReference>
<dbReference type="EMBL" id="KB206272">
    <property type="protein sequence ID" value="ELP93672.1"/>
    <property type="molecule type" value="Genomic_DNA"/>
</dbReference>